<evidence type="ECO:0000313" key="3">
    <source>
        <dbReference type="EMBL" id="WMJ15572.1"/>
    </source>
</evidence>
<organism evidence="3 4">
    <name type="scientific">Geobacillus proteiniphilus</name>
    <dbReference type="NCBI Taxonomy" id="860353"/>
    <lineage>
        <taxon>Bacteria</taxon>
        <taxon>Bacillati</taxon>
        <taxon>Bacillota</taxon>
        <taxon>Bacilli</taxon>
        <taxon>Bacillales</taxon>
        <taxon>Anoxybacillaceae</taxon>
        <taxon>Geobacillus</taxon>
    </lineage>
</organism>
<evidence type="ECO:0008006" key="5">
    <source>
        <dbReference type="Google" id="ProtNLM"/>
    </source>
</evidence>
<sequence length="71" mass="7433">MLKKAFAALTATALAVGMLAGCTDSQSSSSNGSGDSKEKNGIVTITTVRTLKDDTKFREGEDLNSNYSART</sequence>
<feature type="signal peptide" evidence="2">
    <location>
        <begin position="1"/>
        <end position="20"/>
    </location>
</feature>
<dbReference type="PROSITE" id="PS51257">
    <property type="entry name" value="PROKAR_LIPOPROTEIN"/>
    <property type="match status" value="1"/>
</dbReference>
<proteinExistence type="predicted"/>
<accession>A0ABY9MC06</accession>
<dbReference type="RefSeq" id="WP_307898379.1">
    <property type="nucleotide sequence ID" value="NZ_CP133076.1"/>
</dbReference>
<name>A0ABY9MC06_9BACL</name>
<evidence type="ECO:0000256" key="2">
    <source>
        <dbReference type="SAM" id="SignalP"/>
    </source>
</evidence>
<keyword evidence="4" id="KW-1185">Reference proteome</keyword>
<dbReference type="Proteomes" id="UP001223761">
    <property type="component" value="Chromosome"/>
</dbReference>
<keyword evidence="2" id="KW-0732">Signal</keyword>
<feature type="compositionally biased region" description="Low complexity" evidence="1">
    <location>
        <begin position="22"/>
        <end position="34"/>
    </location>
</feature>
<evidence type="ECO:0000256" key="1">
    <source>
        <dbReference type="SAM" id="MobiDB-lite"/>
    </source>
</evidence>
<protein>
    <recommendedName>
        <fullName evidence="5">Oligopeptide ABC transporter, periplasmic oligopeptide-binding protein OppA</fullName>
    </recommendedName>
</protein>
<dbReference type="EMBL" id="CP133076">
    <property type="protein sequence ID" value="WMJ15572.1"/>
    <property type="molecule type" value="Genomic_DNA"/>
</dbReference>
<evidence type="ECO:0000313" key="4">
    <source>
        <dbReference type="Proteomes" id="UP001223761"/>
    </source>
</evidence>
<gene>
    <name evidence="3" type="ORF">RA955_12385</name>
</gene>
<reference evidence="3 4" key="1">
    <citation type="submission" date="2023-08" db="EMBL/GenBank/DDBJ databases">
        <title>Genome sequencing of the thermostable Gram positive bacteria Geobacillus proteiniphilus strain T-6.</title>
        <authorList>
            <person name="Shulami S."/>
            <person name="Shoham Y."/>
        </authorList>
    </citation>
    <scope>NUCLEOTIDE SEQUENCE [LARGE SCALE GENOMIC DNA]</scope>
    <source>
        <strain evidence="3 4">T-6</strain>
    </source>
</reference>
<feature type="chain" id="PRO_5047391957" description="Oligopeptide ABC transporter, periplasmic oligopeptide-binding protein OppA" evidence="2">
    <location>
        <begin position="21"/>
        <end position="71"/>
    </location>
</feature>
<feature type="region of interest" description="Disordered" evidence="1">
    <location>
        <begin position="22"/>
        <end position="43"/>
    </location>
</feature>